<reference evidence="3 4" key="1">
    <citation type="submission" date="2019-09" db="EMBL/GenBank/DDBJ databases">
        <title>Bird 10,000 Genomes (B10K) Project - Family phase.</title>
        <authorList>
            <person name="Zhang G."/>
        </authorList>
    </citation>
    <scope>NUCLEOTIDE SEQUENCE [LARGE SCALE GENOMIC DNA]</scope>
    <source>
        <strain evidence="3">B10K-DU-013-18</strain>
        <tissue evidence="3">Muscle</tissue>
    </source>
</reference>
<dbReference type="EMBL" id="VYZK01000706">
    <property type="protein sequence ID" value="NWT75013.1"/>
    <property type="molecule type" value="Genomic_DNA"/>
</dbReference>
<dbReference type="PANTHER" id="PTHR11339:SF373">
    <property type="entry name" value="VWFD DOMAIN-CONTAINING PROTEIN"/>
    <property type="match status" value="1"/>
</dbReference>
<dbReference type="OrthoDB" id="6236007at2759"/>
<dbReference type="AlphaFoldDB" id="A0A7K5R5L4"/>
<evidence type="ECO:0000256" key="1">
    <source>
        <dbReference type="ARBA" id="ARBA00023157"/>
    </source>
</evidence>
<protein>
    <submittedName>
        <fullName evidence="3">FCGBP protein</fullName>
    </submittedName>
</protein>
<comment type="caution">
    <text evidence="3">The sequence shown here is derived from an EMBL/GenBank/DDBJ whole genome shotgun (WGS) entry which is preliminary data.</text>
</comment>
<accession>A0A7K5R5L4</accession>
<proteinExistence type="predicted"/>
<organism evidence="3 4">
    <name type="scientific">Prunella himalayana</name>
    <dbReference type="NCBI Taxonomy" id="670356"/>
    <lineage>
        <taxon>Eukaryota</taxon>
        <taxon>Metazoa</taxon>
        <taxon>Chordata</taxon>
        <taxon>Craniata</taxon>
        <taxon>Vertebrata</taxon>
        <taxon>Euteleostomi</taxon>
        <taxon>Archelosauria</taxon>
        <taxon>Archosauria</taxon>
        <taxon>Dinosauria</taxon>
        <taxon>Saurischia</taxon>
        <taxon>Theropoda</taxon>
        <taxon>Coelurosauria</taxon>
        <taxon>Aves</taxon>
        <taxon>Neognathae</taxon>
        <taxon>Neoaves</taxon>
        <taxon>Telluraves</taxon>
        <taxon>Australaves</taxon>
        <taxon>Passeriformes</taxon>
        <taxon>Passeroidea</taxon>
        <taxon>Prunellidae</taxon>
        <taxon>Prunella</taxon>
    </lineage>
</organism>
<evidence type="ECO:0000313" key="3">
    <source>
        <dbReference type="EMBL" id="NWT75013.1"/>
    </source>
</evidence>
<feature type="non-terminal residue" evidence="3">
    <location>
        <position position="76"/>
    </location>
</feature>
<keyword evidence="1" id="KW-1015">Disulfide bond</keyword>
<feature type="domain" description="VWF/SSPO/Zonadhesin-like cysteine-rich" evidence="2">
    <location>
        <begin position="1"/>
        <end position="66"/>
    </location>
</feature>
<dbReference type="SMART" id="SM00832">
    <property type="entry name" value="C8"/>
    <property type="match status" value="1"/>
</dbReference>
<name>A0A7K5R5L4_9PASE</name>
<feature type="non-terminal residue" evidence="3">
    <location>
        <position position="1"/>
    </location>
</feature>
<evidence type="ECO:0000259" key="2">
    <source>
        <dbReference type="SMART" id="SM00832"/>
    </source>
</evidence>
<dbReference type="Proteomes" id="UP000566454">
    <property type="component" value="Unassembled WGS sequence"/>
</dbReference>
<sequence length="76" mass="8611">KKSFQGPFRACHNIVKPHDFYRNCLSDLCLSDGAKSILCQVLETYAATCRKHGAMVHDWRMPSGCPLPCPENSHYE</sequence>
<dbReference type="GO" id="GO:0031012">
    <property type="term" value="C:extracellular matrix"/>
    <property type="evidence" value="ECO:0007669"/>
    <property type="project" value="TreeGrafter"/>
</dbReference>
<dbReference type="InterPro" id="IPR050780">
    <property type="entry name" value="Mucin_vWF_Thrombospondin_sf"/>
</dbReference>
<evidence type="ECO:0000313" key="4">
    <source>
        <dbReference type="Proteomes" id="UP000566454"/>
    </source>
</evidence>
<dbReference type="InterPro" id="IPR014853">
    <property type="entry name" value="VWF/SSPO/ZAN-like_Cys-rich_dom"/>
</dbReference>
<dbReference type="Pfam" id="PF08742">
    <property type="entry name" value="C8"/>
    <property type="match status" value="1"/>
</dbReference>
<gene>
    <name evidence="3" type="primary">Fcgbp_3</name>
    <name evidence="3" type="ORF">PRUHIM_R15101</name>
</gene>
<keyword evidence="4" id="KW-1185">Reference proteome</keyword>
<dbReference type="GO" id="GO:0005615">
    <property type="term" value="C:extracellular space"/>
    <property type="evidence" value="ECO:0007669"/>
    <property type="project" value="TreeGrafter"/>
</dbReference>
<dbReference type="PANTHER" id="PTHR11339">
    <property type="entry name" value="EXTRACELLULAR MATRIX GLYCOPROTEIN RELATED"/>
    <property type="match status" value="1"/>
</dbReference>